<dbReference type="Gene3D" id="3.30.530.20">
    <property type="match status" value="3"/>
</dbReference>
<feature type="transmembrane region" description="Helical" evidence="1">
    <location>
        <begin position="1391"/>
        <end position="1412"/>
    </location>
</feature>
<dbReference type="OrthoDB" id="202129at2759"/>
<keyword evidence="4" id="KW-1185">Reference proteome</keyword>
<keyword evidence="1" id="KW-0812">Transmembrane</keyword>
<dbReference type="EMBL" id="BRXW01000396">
    <property type="protein sequence ID" value="GMH50605.1"/>
    <property type="molecule type" value="Genomic_DNA"/>
</dbReference>
<dbReference type="InterPro" id="IPR002913">
    <property type="entry name" value="START_lipid-bd_dom"/>
</dbReference>
<feature type="transmembrane region" description="Helical" evidence="1">
    <location>
        <begin position="1542"/>
        <end position="1560"/>
    </location>
</feature>
<dbReference type="Proteomes" id="UP001165122">
    <property type="component" value="Unassembled WGS sequence"/>
</dbReference>
<dbReference type="InterPro" id="IPR051213">
    <property type="entry name" value="START_lipid_transfer"/>
</dbReference>
<dbReference type="GO" id="GO:0005737">
    <property type="term" value="C:cytoplasm"/>
    <property type="evidence" value="ECO:0007669"/>
    <property type="project" value="UniProtKB-ARBA"/>
</dbReference>
<reference evidence="4" key="1">
    <citation type="journal article" date="2023" name="Commun. Biol.">
        <title>Genome analysis of Parmales, the sister group of diatoms, reveals the evolutionary specialization of diatoms from phago-mixotrophs to photoautotrophs.</title>
        <authorList>
            <person name="Ban H."/>
            <person name="Sato S."/>
            <person name="Yoshikawa S."/>
            <person name="Yamada K."/>
            <person name="Nakamura Y."/>
            <person name="Ichinomiya M."/>
            <person name="Sato N."/>
            <person name="Blanc-Mathieu R."/>
            <person name="Endo H."/>
            <person name="Kuwata A."/>
            <person name="Ogata H."/>
        </authorList>
    </citation>
    <scope>NUCLEOTIDE SEQUENCE [LARGE SCALE GENOMIC DNA]</scope>
    <source>
        <strain evidence="4">NIES 3700</strain>
    </source>
</reference>
<dbReference type="PROSITE" id="PS50848">
    <property type="entry name" value="START"/>
    <property type="match status" value="1"/>
</dbReference>
<evidence type="ECO:0000313" key="4">
    <source>
        <dbReference type="Proteomes" id="UP001165122"/>
    </source>
</evidence>
<dbReference type="PANTHER" id="PTHR19308">
    <property type="entry name" value="PHOSPHATIDYLCHOLINE TRANSFER PROTEIN"/>
    <property type="match status" value="1"/>
</dbReference>
<feature type="transmembrane region" description="Helical" evidence="1">
    <location>
        <begin position="1639"/>
        <end position="1660"/>
    </location>
</feature>
<comment type="caution">
    <text evidence="3">The sequence shown here is derived from an EMBL/GenBank/DDBJ whole genome shotgun (WGS) entry which is preliminary data.</text>
</comment>
<organism evidence="3 4">
    <name type="scientific">Triparma laevis f. longispina</name>
    <dbReference type="NCBI Taxonomy" id="1714387"/>
    <lineage>
        <taxon>Eukaryota</taxon>
        <taxon>Sar</taxon>
        <taxon>Stramenopiles</taxon>
        <taxon>Ochrophyta</taxon>
        <taxon>Bolidophyceae</taxon>
        <taxon>Parmales</taxon>
        <taxon>Triparmaceae</taxon>
        <taxon>Triparma</taxon>
    </lineage>
</organism>
<feature type="transmembrane region" description="Helical" evidence="1">
    <location>
        <begin position="1597"/>
        <end position="1619"/>
    </location>
</feature>
<sequence length="1865" mass="209291">MDPSEQAPLNLISQEKSTNRVAHPSSQLSAALKLISQKDSAIALLSAQLDAERQHRQRLELVISEINTDEALKTKRRHLDRDDDDVIENNDVLMKNVTTNNCQFTAKIHIEPKALLKALTEDQTKDSKLLFQKVVVDEADSGKIVYWSYMVSSTKSCDLLLRLGKVEDDNANEIRFKVTSVNETELENLDPRLLPKSHPTTTKRFWLLLNDGMIILKPLPFSQTSFTFSAQDVKLLEVNQDEAKVLGKQAVKIGFGQKADKLFSNLAELMYERFKSEGIIDAKYTQNFIESIPNAPDLIVGEQTVIADSMKLIKDISTSAKRIAGTVNDPVEKFIQRSENGGAVWGLTVARMDVAAVRLFAQLWLVDTYAKKSKNKKNNVAIHEVWNNLDGTRGLQYTRSVSLPGGFQDRVFEAWITWERSIGFDGLATFIVAFTPLEKYSGTHHKAAGSEKMQMATTRGVYVVKELTENTCEWTRAQQVDLKISLPANVLNFVATQEMAWANKIQDTFRRNGKEVDVERIAAVAERMKARRGKPPMEDQLEIFSVCEELLKDDLEWKHVDASAYPDVEMDMRYFEPKKGERSIVTGKGVGIADCSVEVACSWLMDFCSNEGVRVSKEEGNPARLELRDKARENEATFATVKKMPIFLNNREFVARQVWKSEHGKVLVVFASTDDIVDYGVKLKKTRGSNMGLWQAEDLPPRGVVPQCRITYIQRIDAGGNVPTWVVNRKVATALSSVQWAIDDFKQGEKVDAADRAELADYIRESGRREVYSEEEEGLIKRIRLKFEGSLKEGKVGKGWKQLKSPDVFVKMEATVEPDGSTAGIGRAVTVVDATIEDCVAWDISRVTRERMKDHYAFGGLGRTIAKLNNHSELYHNTIDFGVRSFVPREWLTMCIWKVLDENTIIVCVEDTEDDNFPIGAGKNYVRATSAAFWRYERLPMFDGVPQTRVTWCQQLNLNGFIPKFVTNSRVVQTLEYLSTMRKKFDRSLEIDAGRRGRIVKKIKLEEVAGGSEASAQFEALFEERQGWERPSRTFGLADSMMQADLGIGSAWGKTSVTVRAEMEEVAAFFWDFCGRASMLISVDVERTDDDNDGEGFKKMVKRCQQLENNVDSLYSFTSEMTLQRCADDKVIILFCPSGKDDGAGTRRNSMLGTLFRSQGGVAKETVAIRLRAFGVGSTKLDYACTMIGHGGGLGFVERRLEEIADISVYFQRLVPLMEYTAEDGVALGYDLLWKIGSSKERVERFLIVLKESHALRELEGALPWIKAMMVTALEGSLNLSMAVRTKMVCVSEKEAAQIGKNLIPCLKARKLVQAGIDQWRVQNRAVKDLMEEQVWFEPMSVVLGKGIVKTAAWGLMWRVSLGAVLSVSDLATDLVVLNQFWEGGEIMASFFNAQLASLTASILIQLVFVIFQHRKKGVVRILKEWFIVLVGMKAPWDAYKVAMGAEQEKDTELDPMMEMTYSKGIEIFAESIPGIIIQTSAIISAMNNGENVSTTACGSLVISLLTTGLVSATLSYDWDTDPKNRASFPEFYGFVPDSPQIRAVIFLTLISISAFQVLLKSVLVVCLGSISVRYAWIYLGGDLGFYLLFKIARGDFMYWAPAGGILGMLISVIARVIVKIVTDYAGVVQFRHPYELGGLYYTLNLFMPLVGLALVLTFMGEGTFNEATTRFIRDLAFVLGGCLLFSVGLLLSLIDEKYRATFLSTETGVGLTRRIFVEGKDFMKVWTFSTHKIHWWPIRDKMQEWVSEGWERWEEEKPEFFTDAFRECVEGMGMVPKKFVVVIDSEGEGGEEVERVAVVKAEVKAESEMMNSPTGLRTMIGRSLSSRVVNLMVEAKVAPEGVAAEFDEGAFIRKMKSGKFELNM</sequence>
<dbReference type="SUPFAM" id="SSF55961">
    <property type="entry name" value="Bet v1-like"/>
    <property type="match status" value="3"/>
</dbReference>
<feature type="transmembrane region" description="Helical" evidence="1">
    <location>
        <begin position="1572"/>
        <end position="1590"/>
    </location>
</feature>
<evidence type="ECO:0000256" key="1">
    <source>
        <dbReference type="SAM" id="Phobius"/>
    </source>
</evidence>
<gene>
    <name evidence="3" type="ORF">TrLO_g14028</name>
</gene>
<accession>A0A9W6ZIG3</accession>
<dbReference type="GO" id="GO:0008289">
    <property type="term" value="F:lipid binding"/>
    <property type="evidence" value="ECO:0007669"/>
    <property type="project" value="InterPro"/>
</dbReference>
<keyword evidence="1" id="KW-1133">Transmembrane helix</keyword>
<dbReference type="PANTHER" id="PTHR19308:SF14">
    <property type="entry name" value="START DOMAIN-CONTAINING PROTEIN"/>
    <property type="match status" value="1"/>
</dbReference>
<dbReference type="InterPro" id="IPR023393">
    <property type="entry name" value="START-like_dom_sf"/>
</dbReference>
<protein>
    <recommendedName>
        <fullName evidence="2">START domain-containing protein</fullName>
    </recommendedName>
</protein>
<keyword evidence="1" id="KW-0472">Membrane</keyword>
<proteinExistence type="predicted"/>
<feature type="domain" description="START" evidence="2">
    <location>
        <begin position="842"/>
        <end position="969"/>
    </location>
</feature>
<evidence type="ECO:0000313" key="3">
    <source>
        <dbReference type="EMBL" id="GMH50605.1"/>
    </source>
</evidence>
<feature type="transmembrane region" description="Helical" evidence="1">
    <location>
        <begin position="1672"/>
        <end position="1695"/>
    </location>
</feature>
<evidence type="ECO:0000259" key="2">
    <source>
        <dbReference type="PROSITE" id="PS50848"/>
    </source>
</evidence>
<name>A0A9W6ZIG3_9STRA</name>